<sequence length="161" mass="18744">SSWVLPANIHQSNGAMILFNHLEKRDLCSASVMTMDGAFDDKKCYSRNIELGLIPAISYNHKKAKIKHFNYLRKSNWRKIALGREGVRIRNLSTKKRSSVERYQSTFKDILKGRVVPVRGLIKVRKYVLFACILSQLIGKVNWIKIHKRNRFSLIKLNKFI</sequence>
<accession>A0A0F8ZEF2</accession>
<reference evidence="2" key="1">
    <citation type="journal article" date="2015" name="Nature">
        <title>Complex archaea that bridge the gap between prokaryotes and eukaryotes.</title>
        <authorList>
            <person name="Spang A."/>
            <person name="Saw J.H."/>
            <person name="Jorgensen S.L."/>
            <person name="Zaremba-Niedzwiedzka K."/>
            <person name="Martijn J."/>
            <person name="Lind A.E."/>
            <person name="van Eijk R."/>
            <person name="Schleper C."/>
            <person name="Guy L."/>
            <person name="Ettema T.J."/>
        </authorList>
    </citation>
    <scope>NUCLEOTIDE SEQUENCE</scope>
</reference>
<comment type="caution">
    <text evidence="2">The sequence shown here is derived from an EMBL/GenBank/DDBJ whole genome shotgun (WGS) entry which is preliminary data.</text>
</comment>
<organism evidence="2">
    <name type="scientific">marine sediment metagenome</name>
    <dbReference type="NCBI Taxonomy" id="412755"/>
    <lineage>
        <taxon>unclassified sequences</taxon>
        <taxon>metagenomes</taxon>
        <taxon>ecological metagenomes</taxon>
    </lineage>
</organism>
<dbReference type="EMBL" id="LAZR01051832">
    <property type="protein sequence ID" value="KKK84325.1"/>
    <property type="molecule type" value="Genomic_DNA"/>
</dbReference>
<proteinExistence type="predicted"/>
<gene>
    <name evidence="2" type="ORF">LCGC14_2784510</name>
</gene>
<feature type="non-terminal residue" evidence="2">
    <location>
        <position position="1"/>
    </location>
</feature>
<dbReference type="Pfam" id="PF01609">
    <property type="entry name" value="DDE_Tnp_1"/>
    <property type="match status" value="1"/>
</dbReference>
<dbReference type="GO" id="GO:0006313">
    <property type="term" value="P:DNA transposition"/>
    <property type="evidence" value="ECO:0007669"/>
    <property type="project" value="InterPro"/>
</dbReference>
<dbReference type="GO" id="GO:0004803">
    <property type="term" value="F:transposase activity"/>
    <property type="evidence" value="ECO:0007669"/>
    <property type="project" value="InterPro"/>
</dbReference>
<protein>
    <recommendedName>
        <fullName evidence="1">Transposase IS4-like domain-containing protein</fullName>
    </recommendedName>
</protein>
<name>A0A0F8ZEF2_9ZZZZ</name>
<dbReference type="AlphaFoldDB" id="A0A0F8ZEF2"/>
<evidence type="ECO:0000259" key="1">
    <source>
        <dbReference type="Pfam" id="PF01609"/>
    </source>
</evidence>
<dbReference type="GO" id="GO:0003677">
    <property type="term" value="F:DNA binding"/>
    <property type="evidence" value="ECO:0007669"/>
    <property type="project" value="InterPro"/>
</dbReference>
<feature type="domain" description="Transposase IS4-like" evidence="1">
    <location>
        <begin position="6"/>
        <end position="134"/>
    </location>
</feature>
<evidence type="ECO:0000313" key="2">
    <source>
        <dbReference type="EMBL" id="KKK84325.1"/>
    </source>
</evidence>
<dbReference type="InterPro" id="IPR002559">
    <property type="entry name" value="Transposase_11"/>
</dbReference>